<dbReference type="EMBL" id="MT682386">
    <property type="protein sequence ID" value="QOC54206.1"/>
    <property type="molecule type" value="Genomic_DNA"/>
</dbReference>
<evidence type="ECO:0000313" key="3">
    <source>
        <dbReference type="Proteomes" id="UP000662993"/>
    </source>
</evidence>
<sequence>MSNTALVHPSTAGLPPELQAKGNYVYTSPEELARLETLRRAEQQRLTGANLPDEPPQHPAPKRMVRRSVEDKADIYPAVLSLVMALEADRQEQLFVNLANQLGYTLE</sequence>
<feature type="region of interest" description="Disordered" evidence="1">
    <location>
        <begin position="42"/>
        <end position="64"/>
    </location>
</feature>
<gene>
    <name evidence="2" type="ORF">Atoyac1_26</name>
</gene>
<proteinExistence type="predicted"/>
<dbReference type="Proteomes" id="UP000662993">
    <property type="component" value="Segment"/>
</dbReference>
<evidence type="ECO:0000256" key="1">
    <source>
        <dbReference type="SAM" id="MobiDB-lite"/>
    </source>
</evidence>
<accession>A0A866D1I8</accession>
<protein>
    <submittedName>
        <fullName evidence="2">Uncharacterized protein</fullName>
    </submittedName>
</protein>
<evidence type="ECO:0000313" key="2">
    <source>
        <dbReference type="EMBL" id="QOC54206.1"/>
    </source>
</evidence>
<organism evidence="2 3">
    <name type="scientific">Aeromonas phage Atoyac1</name>
    <dbReference type="NCBI Taxonomy" id="2767547"/>
    <lineage>
        <taxon>Viruses</taxon>
        <taxon>Duplodnaviria</taxon>
        <taxon>Heunggongvirae</taxon>
        <taxon>Uroviricota</taxon>
        <taxon>Caudoviricetes</taxon>
        <taxon>Autographivirales</taxon>
        <taxon>Autonotataviridae</taxon>
        <taxon>Melnykvirinae</taxon>
        <taxon>Atoyacvirus</taxon>
        <taxon>Atoyacvirus atoyac1</taxon>
    </lineage>
</organism>
<name>A0A866D1I8_9CAUD</name>
<keyword evidence="3" id="KW-1185">Reference proteome</keyword>
<reference evidence="2 3" key="1">
    <citation type="journal article" date="2020" name="bioRxiv">
        <title>Dynamics of infection in a novel group of promiscuous phages and hosts of multiple bacterial genera retrieved from river communities.</title>
        <authorList>
            <person name="Cazares D."/>
            <person name="Cazares A."/>
            <person name="Figueroa W."/>
            <person name="Guarneros G."/>
            <person name="Edwards R.A."/>
            <person name="Vinuesa P."/>
        </authorList>
    </citation>
    <scope>NUCLEOTIDE SEQUENCE [LARGE SCALE GENOMIC DNA]</scope>
</reference>